<proteinExistence type="predicted"/>
<evidence type="ECO:0000313" key="4">
    <source>
        <dbReference type="EnsemblMetazoa" id="XP_030855507"/>
    </source>
</evidence>
<dbReference type="Pfam" id="PF03407">
    <property type="entry name" value="Nucleotid_trans"/>
    <property type="match status" value="1"/>
</dbReference>
<dbReference type="Proteomes" id="UP000007110">
    <property type="component" value="Unassembled WGS sequence"/>
</dbReference>
<keyword evidence="2" id="KW-0812">Transmembrane</keyword>
<sequence length="341" mass="38561">MAGHRESYAARDHSPASSSSSPSSSPSSSSSTLSVNTSGKCPQTYFLLCALTVAQVGLLSLFFIWTVQTCYTRYQRVIIVYPIDSNPRLRSMSNDSHRDDINHHHHHHGNKSNITTDLLGDIQHEGTPVFSNDSGQLSNFRPDSKRNVSIVGTTRFELLALTLKWLESLKILNLDYDVTLIVEDQPAYRILSKRKNSAKKLYKTRLKPRRERQNGTRVMSLTLSDCDVVLDILGSGRDVLNTATDYVWLKDPIPLIWQKYNQCDMWIQSGENQTQGFMFLKSSPKIISCVKALKTKMARKSKAPRSLVADDTLVHALRTGLHRFLDTFDLRICHLGEAYFP</sequence>
<dbReference type="PANTHER" id="PTHR47032:SF1">
    <property type="entry name" value="UDP-D-XYLOSE:L-FUCOSE ALPHA-1,3-D-XYLOSYLTRANSFERASE-RELATED"/>
    <property type="match status" value="1"/>
</dbReference>
<dbReference type="AlphaFoldDB" id="A0A7M7PWD6"/>
<dbReference type="RefSeq" id="XP_030855507.1">
    <property type="nucleotide sequence ID" value="XM_030999647.1"/>
</dbReference>
<dbReference type="EnsemblMetazoa" id="XM_030999647">
    <property type="protein sequence ID" value="XP_030855507"/>
    <property type="gene ID" value="LOC115917933"/>
</dbReference>
<organism evidence="4 5">
    <name type="scientific">Strongylocentrotus purpuratus</name>
    <name type="common">Purple sea urchin</name>
    <dbReference type="NCBI Taxonomy" id="7668"/>
    <lineage>
        <taxon>Eukaryota</taxon>
        <taxon>Metazoa</taxon>
        <taxon>Echinodermata</taxon>
        <taxon>Eleutherozoa</taxon>
        <taxon>Echinozoa</taxon>
        <taxon>Echinoidea</taxon>
        <taxon>Euechinoidea</taxon>
        <taxon>Echinacea</taxon>
        <taxon>Camarodonta</taxon>
        <taxon>Echinidea</taxon>
        <taxon>Strongylocentrotidae</taxon>
        <taxon>Strongylocentrotus</taxon>
    </lineage>
</organism>
<evidence type="ECO:0000313" key="5">
    <source>
        <dbReference type="Proteomes" id="UP000007110"/>
    </source>
</evidence>
<evidence type="ECO:0000256" key="2">
    <source>
        <dbReference type="SAM" id="Phobius"/>
    </source>
</evidence>
<dbReference type="OrthoDB" id="10455503at2759"/>
<dbReference type="InParanoid" id="A0A7M7PWD6"/>
<dbReference type="OMA" id="TIVGTTH"/>
<feature type="compositionally biased region" description="Low complexity" evidence="1">
    <location>
        <begin position="15"/>
        <end position="31"/>
    </location>
</feature>
<dbReference type="InterPro" id="IPR005069">
    <property type="entry name" value="Nucl-diP-sugar_transferase"/>
</dbReference>
<dbReference type="EnsemblMetazoa" id="XM_030999642">
    <property type="protein sequence ID" value="XP_030855502"/>
    <property type="gene ID" value="LOC115917933"/>
</dbReference>
<evidence type="ECO:0000259" key="3">
    <source>
        <dbReference type="Pfam" id="PF03407"/>
    </source>
</evidence>
<keyword evidence="2" id="KW-1133">Transmembrane helix</keyword>
<accession>A0A7M7PWD6</accession>
<dbReference type="InterPro" id="IPR052636">
    <property type="entry name" value="UDP-D-xylose:L-fucose_XylT"/>
</dbReference>
<reference evidence="5" key="1">
    <citation type="submission" date="2015-02" db="EMBL/GenBank/DDBJ databases">
        <title>Genome sequencing for Strongylocentrotus purpuratus.</title>
        <authorList>
            <person name="Murali S."/>
            <person name="Liu Y."/>
            <person name="Vee V."/>
            <person name="English A."/>
            <person name="Wang M."/>
            <person name="Skinner E."/>
            <person name="Han Y."/>
            <person name="Muzny D.M."/>
            <person name="Worley K.C."/>
            <person name="Gibbs R.A."/>
        </authorList>
    </citation>
    <scope>NUCLEOTIDE SEQUENCE</scope>
</reference>
<keyword evidence="2" id="KW-0472">Membrane</keyword>
<feature type="compositionally biased region" description="Basic and acidic residues" evidence="1">
    <location>
        <begin position="1"/>
        <end position="14"/>
    </location>
</feature>
<feature type="region of interest" description="Disordered" evidence="1">
    <location>
        <begin position="92"/>
        <end position="115"/>
    </location>
</feature>
<evidence type="ECO:0000256" key="1">
    <source>
        <dbReference type="SAM" id="MobiDB-lite"/>
    </source>
</evidence>
<dbReference type="PANTHER" id="PTHR47032">
    <property type="entry name" value="UDP-D-XYLOSE:L-FUCOSE ALPHA-1,3-D-XYLOSYLTRANSFERASE-RELATED"/>
    <property type="match status" value="1"/>
</dbReference>
<name>A0A7M7PWD6_STRPU</name>
<feature type="domain" description="Nucleotide-diphospho-sugar transferase" evidence="3">
    <location>
        <begin position="178"/>
        <end position="306"/>
    </location>
</feature>
<dbReference type="RefSeq" id="XP_030855502.1">
    <property type="nucleotide sequence ID" value="XM_030999642.1"/>
</dbReference>
<feature type="region of interest" description="Disordered" evidence="1">
    <location>
        <begin position="1"/>
        <end position="34"/>
    </location>
</feature>
<dbReference type="GO" id="GO:0016757">
    <property type="term" value="F:glycosyltransferase activity"/>
    <property type="evidence" value="ECO:0000318"/>
    <property type="project" value="GO_Central"/>
</dbReference>
<protein>
    <recommendedName>
        <fullName evidence="3">Nucleotide-diphospho-sugar transferase domain-containing protein</fullName>
    </recommendedName>
</protein>
<dbReference type="KEGG" id="spu:115917933"/>
<keyword evidence="5" id="KW-1185">Reference proteome</keyword>
<feature type="transmembrane region" description="Helical" evidence="2">
    <location>
        <begin position="45"/>
        <end position="65"/>
    </location>
</feature>
<dbReference type="GeneID" id="115917933"/>
<dbReference type="GO" id="GO:0005794">
    <property type="term" value="C:Golgi apparatus"/>
    <property type="evidence" value="ECO:0000318"/>
    <property type="project" value="GO_Central"/>
</dbReference>
<reference evidence="4" key="2">
    <citation type="submission" date="2021-01" db="UniProtKB">
        <authorList>
            <consortium name="EnsemblMetazoa"/>
        </authorList>
    </citation>
    <scope>IDENTIFICATION</scope>
</reference>